<comment type="caution">
    <text evidence="2">The sequence shown here is derived from an EMBL/GenBank/DDBJ whole genome shotgun (WGS) entry which is preliminary data.</text>
</comment>
<dbReference type="PANTHER" id="PTHR43591">
    <property type="entry name" value="METHYLTRANSFERASE"/>
    <property type="match status" value="1"/>
</dbReference>
<evidence type="ECO:0000256" key="1">
    <source>
        <dbReference type="SAM" id="MobiDB-lite"/>
    </source>
</evidence>
<dbReference type="RefSeq" id="WP_169397439.1">
    <property type="nucleotide sequence ID" value="NZ_BAAAJH010000012.1"/>
</dbReference>
<keyword evidence="2" id="KW-0808">Transferase</keyword>
<protein>
    <submittedName>
        <fullName evidence="2">Class I SAM-dependent methyltransferase</fullName>
    </submittedName>
</protein>
<keyword evidence="3" id="KW-1185">Reference proteome</keyword>
<dbReference type="Proteomes" id="UP001296706">
    <property type="component" value="Unassembled WGS sequence"/>
</dbReference>
<dbReference type="EMBL" id="JAAXKY010000066">
    <property type="protein sequence ID" value="NMH79373.1"/>
    <property type="molecule type" value="Genomic_DNA"/>
</dbReference>
<dbReference type="SUPFAM" id="SSF53335">
    <property type="entry name" value="S-adenosyl-L-methionine-dependent methyltransferases"/>
    <property type="match status" value="1"/>
</dbReference>
<dbReference type="GO" id="GO:0032259">
    <property type="term" value="P:methylation"/>
    <property type="evidence" value="ECO:0007669"/>
    <property type="project" value="UniProtKB-KW"/>
</dbReference>
<dbReference type="Pfam" id="PF01209">
    <property type="entry name" value="Ubie_methyltran"/>
    <property type="match status" value="1"/>
</dbReference>
<keyword evidence="2" id="KW-0489">Methyltransferase</keyword>
<sequence length="292" mass="31637">MQDVPPSSKPGPVERGGVPRSFDAHARTYDKLVGANPGYHEHLRLTTRRMGLPNRGAGLRLLDLGCGTGASTAALLDSAPEAQIVGVDASGEMLAQARGKTWPPNVEFVHGNVENLAMTGITGPFDGILAAYLVRNLVHRDAALRQFHRLLRPGAPIALHEYSVRDSLRSRAVWTTVCWGVIIPMGKIRTGSADLYRYLWRSVLRFDGVEELTRRMAAAGFEDLRVQTVPGWQQHIVHTFLGRRPATEELVTGRFGDADPAHVDPDAATPPEGIDLPTPPEGSAVTPPPTST</sequence>
<name>A0ABX1RJH7_9PSEU</name>
<dbReference type="Gene3D" id="3.40.50.150">
    <property type="entry name" value="Vaccinia Virus protein VP39"/>
    <property type="match status" value="1"/>
</dbReference>
<dbReference type="GO" id="GO:0008168">
    <property type="term" value="F:methyltransferase activity"/>
    <property type="evidence" value="ECO:0007669"/>
    <property type="project" value="UniProtKB-KW"/>
</dbReference>
<evidence type="ECO:0000313" key="3">
    <source>
        <dbReference type="Proteomes" id="UP001296706"/>
    </source>
</evidence>
<feature type="compositionally biased region" description="Basic and acidic residues" evidence="1">
    <location>
        <begin position="256"/>
        <end position="265"/>
    </location>
</feature>
<dbReference type="PANTHER" id="PTHR43591:SF24">
    <property type="entry name" value="2-METHOXY-6-POLYPRENYL-1,4-BENZOQUINOL METHYLASE, MITOCHONDRIAL"/>
    <property type="match status" value="1"/>
</dbReference>
<feature type="region of interest" description="Disordered" evidence="1">
    <location>
        <begin position="1"/>
        <end position="20"/>
    </location>
</feature>
<accession>A0ABX1RJH7</accession>
<dbReference type="InterPro" id="IPR029063">
    <property type="entry name" value="SAM-dependent_MTases_sf"/>
</dbReference>
<feature type="region of interest" description="Disordered" evidence="1">
    <location>
        <begin position="255"/>
        <end position="292"/>
    </location>
</feature>
<dbReference type="CDD" id="cd02440">
    <property type="entry name" value="AdoMet_MTases"/>
    <property type="match status" value="1"/>
</dbReference>
<evidence type="ECO:0000313" key="2">
    <source>
        <dbReference type="EMBL" id="NMH79373.1"/>
    </source>
</evidence>
<organism evidence="2 3">
    <name type="scientific">Pseudonocardia xinjiangensis</name>
    <dbReference type="NCBI Taxonomy" id="75289"/>
    <lineage>
        <taxon>Bacteria</taxon>
        <taxon>Bacillati</taxon>
        <taxon>Actinomycetota</taxon>
        <taxon>Actinomycetes</taxon>
        <taxon>Pseudonocardiales</taxon>
        <taxon>Pseudonocardiaceae</taxon>
        <taxon>Pseudonocardia</taxon>
    </lineage>
</organism>
<reference evidence="2 3" key="1">
    <citation type="submission" date="2020-04" db="EMBL/GenBank/DDBJ databases">
        <authorList>
            <person name="Klaysubun C."/>
            <person name="Duangmal K."/>
            <person name="Lipun K."/>
        </authorList>
    </citation>
    <scope>NUCLEOTIDE SEQUENCE [LARGE SCALE GENOMIC DNA]</scope>
    <source>
        <strain evidence="2 3">JCM 11839</strain>
    </source>
</reference>
<gene>
    <name evidence="2" type="ORF">HF577_20035</name>
</gene>
<proteinExistence type="predicted"/>